<sequence length="206" mass="21185">MKSLAVLVFVATVSSQSLSSSTSISSNSSTTSSSSSEDVTTVTNYYPGCSTLPVGNYSITSTTTGTVTETLPCHKCQMTDGIYTTYTTVYTAICPTGLAPSTYVITEPCSETGQPRPSDHIPQGFTITTVACGACAEETVTLTTPAGSTTPTLAPIITPAPMNTSAVCHTCNQTITSVQYGKGVSISLGLSIFTVFTSIAAALILL</sequence>
<dbReference type="OrthoDB" id="5101370at2759"/>
<comment type="caution">
    <text evidence="4">The sequence shown here is derived from an EMBL/GenBank/DDBJ whole genome shotgun (WGS) entry which is preliminary data.</text>
</comment>
<dbReference type="AlphaFoldDB" id="A0A8H3FKD0"/>
<feature type="region of interest" description="Disordered" evidence="1">
    <location>
        <begin position="19"/>
        <end position="39"/>
    </location>
</feature>
<evidence type="ECO:0000256" key="3">
    <source>
        <dbReference type="SAM" id="SignalP"/>
    </source>
</evidence>
<keyword evidence="3" id="KW-0732">Signal</keyword>
<keyword evidence="2" id="KW-1133">Transmembrane helix</keyword>
<name>A0A8H3FKD0_9LECA</name>
<gene>
    <name evidence="4" type="ORF">GOMPHAMPRED_002856</name>
</gene>
<feature type="chain" id="PRO_5034603757" evidence="3">
    <location>
        <begin position="16"/>
        <end position="206"/>
    </location>
</feature>
<organism evidence="4 5">
    <name type="scientific">Gomphillus americanus</name>
    <dbReference type="NCBI Taxonomy" id="1940652"/>
    <lineage>
        <taxon>Eukaryota</taxon>
        <taxon>Fungi</taxon>
        <taxon>Dikarya</taxon>
        <taxon>Ascomycota</taxon>
        <taxon>Pezizomycotina</taxon>
        <taxon>Lecanoromycetes</taxon>
        <taxon>OSLEUM clade</taxon>
        <taxon>Ostropomycetidae</taxon>
        <taxon>Ostropales</taxon>
        <taxon>Graphidaceae</taxon>
        <taxon>Gomphilloideae</taxon>
        <taxon>Gomphillus</taxon>
    </lineage>
</organism>
<accession>A0A8H3FKD0</accession>
<evidence type="ECO:0000256" key="1">
    <source>
        <dbReference type="SAM" id="MobiDB-lite"/>
    </source>
</evidence>
<reference evidence="4" key="1">
    <citation type="submission" date="2021-03" db="EMBL/GenBank/DDBJ databases">
        <authorList>
            <person name="Tagirdzhanova G."/>
        </authorList>
    </citation>
    <scope>NUCLEOTIDE SEQUENCE</scope>
</reference>
<keyword evidence="5" id="KW-1185">Reference proteome</keyword>
<feature type="signal peptide" evidence="3">
    <location>
        <begin position="1"/>
        <end position="15"/>
    </location>
</feature>
<proteinExistence type="predicted"/>
<feature type="transmembrane region" description="Helical" evidence="2">
    <location>
        <begin position="184"/>
        <end position="205"/>
    </location>
</feature>
<keyword evidence="2" id="KW-0472">Membrane</keyword>
<evidence type="ECO:0000313" key="5">
    <source>
        <dbReference type="Proteomes" id="UP000664169"/>
    </source>
</evidence>
<evidence type="ECO:0000313" key="4">
    <source>
        <dbReference type="EMBL" id="CAF9923503.1"/>
    </source>
</evidence>
<protein>
    <submittedName>
        <fullName evidence="4">Uncharacterized protein</fullName>
    </submittedName>
</protein>
<dbReference type="EMBL" id="CAJPDQ010000019">
    <property type="protein sequence ID" value="CAF9923503.1"/>
    <property type="molecule type" value="Genomic_DNA"/>
</dbReference>
<dbReference type="Proteomes" id="UP000664169">
    <property type="component" value="Unassembled WGS sequence"/>
</dbReference>
<keyword evidence="2" id="KW-0812">Transmembrane</keyword>
<evidence type="ECO:0000256" key="2">
    <source>
        <dbReference type="SAM" id="Phobius"/>
    </source>
</evidence>